<dbReference type="AlphaFoldDB" id="A0A5B8JZI6"/>
<proteinExistence type="predicted"/>
<accession>A0A5B8JZI6</accession>
<dbReference type="EMBL" id="CP042295">
    <property type="protein sequence ID" value="QDY86728.1"/>
    <property type="molecule type" value="Genomic_DNA"/>
</dbReference>
<evidence type="ECO:0000313" key="3">
    <source>
        <dbReference type="Proteomes" id="UP000318927"/>
    </source>
</evidence>
<dbReference type="RefSeq" id="WP_146368349.1">
    <property type="nucleotide sequence ID" value="NZ_CP042295.1"/>
</dbReference>
<keyword evidence="1" id="KW-1133">Transmembrane helix</keyword>
<keyword evidence="3" id="KW-1185">Reference proteome</keyword>
<name>A0A5B8JZI6_9MOLU</name>
<keyword evidence="1" id="KW-0472">Membrane</keyword>
<dbReference type="KEGG" id="mans:FRW55_00915"/>
<sequence>MKKFNKNNTKYAALGGGFLLFELILMVAQIASDGLPDKRSLILPSARKYRENYETTSNIAKSFIEKDISYTLDNQYGKYLSELVLK</sequence>
<feature type="transmembrane region" description="Helical" evidence="1">
    <location>
        <begin position="12"/>
        <end position="31"/>
    </location>
</feature>
<evidence type="ECO:0000256" key="1">
    <source>
        <dbReference type="SAM" id="Phobius"/>
    </source>
</evidence>
<keyword evidence="1" id="KW-0812">Transmembrane</keyword>
<evidence type="ECO:0000313" key="2">
    <source>
        <dbReference type="EMBL" id="QDY86728.1"/>
    </source>
</evidence>
<organism evidence="2 3">
    <name type="scientific">Mycoplasma anserisalpingitidis</name>
    <dbReference type="NCBI Taxonomy" id="519450"/>
    <lineage>
        <taxon>Bacteria</taxon>
        <taxon>Bacillati</taxon>
        <taxon>Mycoplasmatota</taxon>
        <taxon>Mollicutes</taxon>
        <taxon>Mycoplasmataceae</taxon>
        <taxon>Mycoplasma</taxon>
    </lineage>
</organism>
<reference evidence="2 3" key="1">
    <citation type="journal article" date="2019" name="Microbiol. Resour. Announc.">
        <title>Complete Genome Sequences of Three Mycoplasma anserisalpingitis (Mycoplasma sp. 1220) Strains.</title>
        <authorList>
            <person name="Grozner D."/>
            <person name="Forro B."/>
            <person name="Kovacs A.B."/>
            <person name="Marton S."/>
            <person name="Banyai K."/>
            <person name="Kreizinger Z."/>
            <person name="Sulyok K.M."/>
            <person name="Gyuranecz M."/>
        </authorList>
    </citation>
    <scope>NUCLEOTIDE SEQUENCE [LARGE SCALE GENOMIC DNA]</scope>
    <source>
        <strain evidence="2 3">ATCC:BAA-2147</strain>
    </source>
</reference>
<protein>
    <submittedName>
        <fullName evidence="2">Uncharacterized protein</fullName>
    </submittedName>
</protein>
<dbReference type="Proteomes" id="UP000318927">
    <property type="component" value="Chromosome"/>
</dbReference>
<gene>
    <name evidence="2" type="ORF">FRW55_00915</name>
</gene>